<reference evidence="2" key="1">
    <citation type="journal article" date="2018" name="Nat. Genet.">
        <title>Extensive intraspecific gene order and gene structural variations between Mo17 and other maize genomes.</title>
        <authorList>
            <person name="Sun S."/>
            <person name="Zhou Y."/>
            <person name="Chen J."/>
            <person name="Shi J."/>
            <person name="Zhao H."/>
            <person name="Zhao H."/>
            <person name="Song W."/>
            <person name="Zhang M."/>
            <person name="Cui Y."/>
            <person name="Dong X."/>
            <person name="Liu H."/>
            <person name="Ma X."/>
            <person name="Jiao Y."/>
            <person name="Wang B."/>
            <person name="Wei X."/>
            <person name="Stein J.C."/>
            <person name="Glaubitz J.C."/>
            <person name="Lu F."/>
            <person name="Yu G."/>
            <person name="Liang C."/>
            <person name="Fengler K."/>
            <person name="Li B."/>
            <person name="Rafalski A."/>
            <person name="Schnable P.S."/>
            <person name="Ware D.H."/>
            <person name="Buckler E.S."/>
            <person name="Lai J."/>
        </authorList>
    </citation>
    <scope>NUCLEOTIDE SEQUENCE [LARGE SCALE GENOMIC DNA]</scope>
    <source>
        <tissue evidence="2">Seedling</tissue>
    </source>
</reference>
<gene>
    <name evidence="2" type="ORF">Zm00014a_040468</name>
</gene>
<dbReference type="EMBL" id="NCVQ01000001">
    <property type="protein sequence ID" value="PWZ52011.1"/>
    <property type="molecule type" value="Genomic_DNA"/>
</dbReference>
<sequence>MEQCAPGRTMATNIMGKKRSSSTMARSKAEQRELGREGRGAQESWTPSAMDELTARSGSAGLVRQESEQS</sequence>
<accession>A0A317Y185</accession>
<evidence type="ECO:0000313" key="2">
    <source>
        <dbReference type="EMBL" id="PWZ52011.1"/>
    </source>
</evidence>
<proteinExistence type="predicted"/>
<feature type="compositionally biased region" description="Basic and acidic residues" evidence="1">
    <location>
        <begin position="27"/>
        <end position="40"/>
    </location>
</feature>
<organism evidence="2">
    <name type="scientific">Zea mays</name>
    <name type="common">Maize</name>
    <dbReference type="NCBI Taxonomy" id="4577"/>
    <lineage>
        <taxon>Eukaryota</taxon>
        <taxon>Viridiplantae</taxon>
        <taxon>Streptophyta</taxon>
        <taxon>Embryophyta</taxon>
        <taxon>Tracheophyta</taxon>
        <taxon>Spermatophyta</taxon>
        <taxon>Magnoliopsida</taxon>
        <taxon>Liliopsida</taxon>
        <taxon>Poales</taxon>
        <taxon>Poaceae</taxon>
        <taxon>PACMAD clade</taxon>
        <taxon>Panicoideae</taxon>
        <taxon>Andropogonodae</taxon>
        <taxon>Andropogoneae</taxon>
        <taxon>Tripsacinae</taxon>
        <taxon>Zea</taxon>
    </lineage>
</organism>
<dbReference type="AlphaFoldDB" id="A0A317Y185"/>
<dbReference type="Proteomes" id="UP000251960">
    <property type="component" value="Chromosome 1"/>
</dbReference>
<comment type="caution">
    <text evidence="2">The sequence shown here is derived from an EMBL/GenBank/DDBJ whole genome shotgun (WGS) entry which is preliminary data.</text>
</comment>
<protein>
    <submittedName>
        <fullName evidence="2">Uncharacterized protein</fullName>
    </submittedName>
</protein>
<evidence type="ECO:0000256" key="1">
    <source>
        <dbReference type="SAM" id="MobiDB-lite"/>
    </source>
</evidence>
<feature type="region of interest" description="Disordered" evidence="1">
    <location>
        <begin position="1"/>
        <end position="70"/>
    </location>
</feature>
<name>A0A317Y185_MAIZE</name>